<keyword evidence="9" id="KW-1185">Reference proteome</keyword>
<dbReference type="Pfam" id="PF09335">
    <property type="entry name" value="VTT_dom"/>
    <property type="match status" value="1"/>
</dbReference>
<name>A0A6B2K2P0_9RHOB</name>
<keyword evidence="3 6" id="KW-0812">Transmembrane</keyword>
<evidence type="ECO:0000313" key="8">
    <source>
        <dbReference type="EMBL" id="NDV02042.1"/>
    </source>
</evidence>
<organism evidence="8 9">
    <name type="scientific">Pseudoroseicyclus tamaricis</name>
    <dbReference type="NCBI Taxonomy" id="2705421"/>
    <lineage>
        <taxon>Bacteria</taxon>
        <taxon>Pseudomonadati</taxon>
        <taxon>Pseudomonadota</taxon>
        <taxon>Alphaproteobacteria</taxon>
        <taxon>Rhodobacterales</taxon>
        <taxon>Paracoccaceae</taxon>
        <taxon>Pseudoroseicyclus</taxon>
    </lineage>
</organism>
<keyword evidence="5 6" id="KW-0472">Membrane</keyword>
<protein>
    <recommendedName>
        <fullName evidence="6">TVP38/TMEM64 family membrane protein</fullName>
    </recommendedName>
</protein>
<dbReference type="RefSeq" id="WP_163894621.1">
    <property type="nucleotide sequence ID" value="NZ_JAAFYS010000003.1"/>
</dbReference>
<evidence type="ECO:0000256" key="5">
    <source>
        <dbReference type="ARBA" id="ARBA00023136"/>
    </source>
</evidence>
<accession>A0A6B2K2P0</accession>
<dbReference type="InterPro" id="IPR032816">
    <property type="entry name" value="VTT_dom"/>
</dbReference>
<sequence>MAEDDQRGEPQHKEGSPARALLPAGIGGVAIWGAWALGEALSFDTLSTHREALLAYRDDHYLLTALAFMGAYVTIVAFSLPGATVATLTGGFLFGVFPGVVFNVLAAGTGACLIFLAARWGLGGRLARRMEQGERTKKLKQGIDANMWPVLFLMRVIPVVPFFAANLIPALLAVPLPVFAVTTYLGIIPGAIVYTSVGAGLGEVFAAGGRPDLSLLREPRVFLPFVGLALLASLPLFRKAFLSRWTR</sequence>
<feature type="transmembrane region" description="Helical" evidence="6">
    <location>
        <begin position="184"/>
        <end position="209"/>
    </location>
</feature>
<reference evidence="8 9" key="1">
    <citation type="submission" date="2020-02" db="EMBL/GenBank/DDBJ databases">
        <title>Pseudoroseicyclus tamarix, sp. nov., isolated from offshore sediment of a Tamarix chinensis forest.</title>
        <authorList>
            <person name="Gai Y."/>
        </authorList>
    </citation>
    <scope>NUCLEOTIDE SEQUENCE [LARGE SCALE GENOMIC DNA]</scope>
    <source>
        <strain evidence="8 9">CLL3-39</strain>
    </source>
</reference>
<comment type="subcellular location">
    <subcellularLocation>
        <location evidence="1 6">Cell membrane</location>
        <topology evidence="1 6">Multi-pass membrane protein</topology>
    </subcellularLocation>
</comment>
<feature type="transmembrane region" description="Helical" evidence="6">
    <location>
        <begin position="61"/>
        <end position="80"/>
    </location>
</feature>
<comment type="similarity">
    <text evidence="6">Belongs to the TVP38/TMEM64 family.</text>
</comment>
<gene>
    <name evidence="8" type="ORF">GZA08_13805</name>
</gene>
<comment type="caution">
    <text evidence="8">The sequence shown here is derived from an EMBL/GenBank/DDBJ whole genome shotgun (WGS) entry which is preliminary data.</text>
</comment>
<evidence type="ECO:0000256" key="1">
    <source>
        <dbReference type="ARBA" id="ARBA00004651"/>
    </source>
</evidence>
<evidence type="ECO:0000259" key="7">
    <source>
        <dbReference type="Pfam" id="PF09335"/>
    </source>
</evidence>
<dbReference type="PANTHER" id="PTHR12677:SF59">
    <property type="entry name" value="GOLGI APPARATUS MEMBRANE PROTEIN TVP38-RELATED"/>
    <property type="match status" value="1"/>
</dbReference>
<feature type="transmembrane region" description="Helical" evidence="6">
    <location>
        <begin position="100"/>
        <end position="122"/>
    </location>
</feature>
<feature type="domain" description="VTT" evidence="7">
    <location>
        <begin position="84"/>
        <end position="199"/>
    </location>
</feature>
<dbReference type="Proteomes" id="UP000474757">
    <property type="component" value="Unassembled WGS sequence"/>
</dbReference>
<dbReference type="InterPro" id="IPR015414">
    <property type="entry name" value="TMEM64"/>
</dbReference>
<evidence type="ECO:0000256" key="4">
    <source>
        <dbReference type="ARBA" id="ARBA00022989"/>
    </source>
</evidence>
<dbReference type="GO" id="GO:0005886">
    <property type="term" value="C:plasma membrane"/>
    <property type="evidence" value="ECO:0007669"/>
    <property type="project" value="UniProtKB-SubCell"/>
</dbReference>
<evidence type="ECO:0000256" key="6">
    <source>
        <dbReference type="RuleBase" id="RU366058"/>
    </source>
</evidence>
<feature type="transmembrane region" description="Helical" evidence="6">
    <location>
        <begin position="221"/>
        <end position="237"/>
    </location>
</feature>
<dbReference type="AlphaFoldDB" id="A0A6B2K2P0"/>
<dbReference type="PANTHER" id="PTHR12677">
    <property type="entry name" value="GOLGI APPARATUS MEMBRANE PROTEIN TVP38-RELATED"/>
    <property type="match status" value="1"/>
</dbReference>
<evidence type="ECO:0000256" key="3">
    <source>
        <dbReference type="ARBA" id="ARBA00022692"/>
    </source>
</evidence>
<proteinExistence type="inferred from homology"/>
<evidence type="ECO:0000313" key="9">
    <source>
        <dbReference type="Proteomes" id="UP000474757"/>
    </source>
</evidence>
<evidence type="ECO:0000256" key="2">
    <source>
        <dbReference type="ARBA" id="ARBA00022475"/>
    </source>
</evidence>
<keyword evidence="2 6" id="KW-1003">Cell membrane</keyword>
<keyword evidence="4 6" id="KW-1133">Transmembrane helix</keyword>
<dbReference type="EMBL" id="JAAGAB010000003">
    <property type="protein sequence ID" value="NDV02042.1"/>
    <property type="molecule type" value="Genomic_DNA"/>
</dbReference>
<feature type="transmembrane region" description="Helical" evidence="6">
    <location>
        <begin position="20"/>
        <end position="41"/>
    </location>
</feature>